<dbReference type="PROSITE" id="PS51352">
    <property type="entry name" value="THIOREDOXIN_2"/>
    <property type="match status" value="1"/>
</dbReference>
<sequence length="203" mass="22384">MLSLQVVSRRRVLAVLALSLGIGMLSACNVGPAKFVNTDITGSSLVAPFKLKDLQGETRTLDSYKGKVVALFFGYTHCPDVCPTTMQQWNEVKAKLGEKGKNLQVIFVTVDPERDTPELLAKYVPQFNPDFQALWGTPDELKPLLAGLRVFAQKVDKPDGNYLMDHTAASYVFDQQGRARLLVRHNADPVPVVEDVAQILDGK</sequence>
<reference evidence="4 5" key="1">
    <citation type="submission" date="2022-07" db="EMBL/GenBank/DDBJ databases">
        <authorList>
            <person name="Xamxidin M."/>
            <person name="Wu M."/>
        </authorList>
    </citation>
    <scope>NUCLEOTIDE SEQUENCE [LARGE SCALE GENOMIC DNA]</scope>
    <source>
        <strain evidence="4 5">NBRC 111650</strain>
    </source>
</reference>
<dbReference type="PANTHER" id="PTHR12151">
    <property type="entry name" value="ELECTRON TRANSPORT PROTIN SCO1/SENC FAMILY MEMBER"/>
    <property type="match status" value="1"/>
</dbReference>
<comment type="similarity">
    <text evidence="1">Belongs to the SCO1/2 family.</text>
</comment>
<accession>A0ABT1WKX5</accession>
<keyword evidence="2" id="KW-0186">Copper</keyword>
<dbReference type="CDD" id="cd02968">
    <property type="entry name" value="SCO"/>
    <property type="match status" value="1"/>
</dbReference>
<evidence type="ECO:0000256" key="2">
    <source>
        <dbReference type="ARBA" id="ARBA00023008"/>
    </source>
</evidence>
<dbReference type="InterPro" id="IPR003782">
    <property type="entry name" value="SCO1/SenC"/>
</dbReference>
<evidence type="ECO:0000256" key="1">
    <source>
        <dbReference type="ARBA" id="ARBA00010996"/>
    </source>
</evidence>
<gene>
    <name evidence="4" type="ORF">NQT62_14595</name>
</gene>
<dbReference type="InterPro" id="IPR036249">
    <property type="entry name" value="Thioredoxin-like_sf"/>
</dbReference>
<dbReference type="SUPFAM" id="SSF52833">
    <property type="entry name" value="Thioredoxin-like"/>
    <property type="match status" value="1"/>
</dbReference>
<evidence type="ECO:0000259" key="3">
    <source>
        <dbReference type="PROSITE" id="PS51352"/>
    </source>
</evidence>
<dbReference type="EMBL" id="JANIGO010000006">
    <property type="protein sequence ID" value="MCQ8897667.1"/>
    <property type="molecule type" value="Genomic_DNA"/>
</dbReference>
<proteinExistence type="inferred from homology"/>
<dbReference type="InterPro" id="IPR013766">
    <property type="entry name" value="Thioredoxin_domain"/>
</dbReference>
<name>A0ABT1WKX5_9BURK</name>
<feature type="domain" description="Thioredoxin" evidence="3">
    <location>
        <begin position="40"/>
        <end position="203"/>
    </location>
</feature>
<organism evidence="4 5">
    <name type="scientific">Limnobacter humi</name>
    <dbReference type="NCBI Taxonomy" id="1778671"/>
    <lineage>
        <taxon>Bacteria</taxon>
        <taxon>Pseudomonadati</taxon>
        <taxon>Pseudomonadota</taxon>
        <taxon>Betaproteobacteria</taxon>
        <taxon>Burkholderiales</taxon>
        <taxon>Burkholderiaceae</taxon>
        <taxon>Limnobacter</taxon>
    </lineage>
</organism>
<dbReference type="Proteomes" id="UP001204142">
    <property type="component" value="Unassembled WGS sequence"/>
</dbReference>
<dbReference type="RefSeq" id="WP_256765473.1">
    <property type="nucleotide sequence ID" value="NZ_JANIGO010000006.1"/>
</dbReference>
<evidence type="ECO:0000313" key="4">
    <source>
        <dbReference type="EMBL" id="MCQ8897667.1"/>
    </source>
</evidence>
<comment type="caution">
    <text evidence="4">The sequence shown here is derived from an EMBL/GenBank/DDBJ whole genome shotgun (WGS) entry which is preliminary data.</text>
</comment>
<dbReference type="Gene3D" id="3.40.30.10">
    <property type="entry name" value="Glutaredoxin"/>
    <property type="match status" value="1"/>
</dbReference>
<keyword evidence="5" id="KW-1185">Reference proteome</keyword>
<evidence type="ECO:0000313" key="5">
    <source>
        <dbReference type="Proteomes" id="UP001204142"/>
    </source>
</evidence>
<dbReference type="Pfam" id="PF02630">
    <property type="entry name" value="SCO1-SenC"/>
    <property type="match status" value="1"/>
</dbReference>
<protein>
    <submittedName>
        <fullName evidence="4">SCO family protein</fullName>
    </submittedName>
</protein>
<dbReference type="PANTHER" id="PTHR12151:SF25">
    <property type="entry name" value="LINALOOL DEHYDRATASE_ISOMERASE DOMAIN-CONTAINING PROTEIN"/>
    <property type="match status" value="1"/>
</dbReference>